<evidence type="ECO:0000256" key="1">
    <source>
        <dbReference type="SAM" id="MobiDB-lite"/>
    </source>
</evidence>
<accession>A0A7J5YFS8</accession>
<sequence>MVRVSSSLQRLHLLTPPSDTAGGVAPPNPYWGYLQVWSWSWSLLWRSRFSFSSEAGSWAFLALELAVVPKYPSRGAPCWATEPRLRLRALEVTSEEGEEVQKHQKTDGFNLRCVYFVCQVFVLRVSGVCTSCVRCVYFVCQVFVLRVSGVCTSCVSCVYFVCQVFVLRVSAVCTLCVRCVYFVCQVFVLRVSGVCTSCVSCVYFVCQVFVLRVSGVCTSCVRCVYFVCQVFVLRVSGVCTSCVRCVYFVCQVLYFVCQLSSEILLGIIAGGAARLGQNLRTAEQSSRALRSVSNFSERTAIRKPSENELPAEPSERAESGLSWLLHTGSAPFLLHTGSAPSPSSRGSVTPCTSNSLRKHRNSHH</sequence>
<name>A0A7J5YFS8_DISMA</name>
<evidence type="ECO:0000313" key="3">
    <source>
        <dbReference type="Proteomes" id="UP000518266"/>
    </source>
</evidence>
<comment type="caution">
    <text evidence="2">The sequence shown here is derived from an EMBL/GenBank/DDBJ whole genome shotgun (WGS) entry which is preliminary data.</text>
</comment>
<reference evidence="2 3" key="1">
    <citation type="submission" date="2020-03" db="EMBL/GenBank/DDBJ databases">
        <title>Dissostichus mawsoni Genome sequencing and assembly.</title>
        <authorList>
            <person name="Park H."/>
        </authorList>
    </citation>
    <scope>NUCLEOTIDE SEQUENCE [LARGE SCALE GENOMIC DNA]</scope>
    <source>
        <strain evidence="2">DM0001</strain>
        <tissue evidence="2">Muscle</tissue>
    </source>
</reference>
<dbReference type="EMBL" id="JAAKFY010000013">
    <property type="protein sequence ID" value="KAF3848275.1"/>
    <property type="molecule type" value="Genomic_DNA"/>
</dbReference>
<dbReference type="AlphaFoldDB" id="A0A7J5YFS8"/>
<dbReference type="Proteomes" id="UP000518266">
    <property type="component" value="Unassembled WGS sequence"/>
</dbReference>
<keyword evidence="3" id="KW-1185">Reference proteome</keyword>
<gene>
    <name evidence="2" type="ORF">F7725_021303</name>
</gene>
<proteinExistence type="predicted"/>
<dbReference type="OrthoDB" id="10652102at2759"/>
<evidence type="ECO:0000313" key="2">
    <source>
        <dbReference type="EMBL" id="KAF3848275.1"/>
    </source>
</evidence>
<feature type="region of interest" description="Disordered" evidence="1">
    <location>
        <begin position="334"/>
        <end position="364"/>
    </location>
</feature>
<protein>
    <submittedName>
        <fullName evidence="2">Uncharacterized protein</fullName>
    </submittedName>
</protein>
<organism evidence="2 3">
    <name type="scientific">Dissostichus mawsoni</name>
    <name type="common">Antarctic cod</name>
    <dbReference type="NCBI Taxonomy" id="36200"/>
    <lineage>
        <taxon>Eukaryota</taxon>
        <taxon>Metazoa</taxon>
        <taxon>Chordata</taxon>
        <taxon>Craniata</taxon>
        <taxon>Vertebrata</taxon>
        <taxon>Euteleostomi</taxon>
        <taxon>Actinopterygii</taxon>
        <taxon>Neopterygii</taxon>
        <taxon>Teleostei</taxon>
        <taxon>Neoteleostei</taxon>
        <taxon>Acanthomorphata</taxon>
        <taxon>Eupercaria</taxon>
        <taxon>Perciformes</taxon>
        <taxon>Notothenioidei</taxon>
        <taxon>Nototheniidae</taxon>
        <taxon>Dissostichus</taxon>
    </lineage>
</organism>
<feature type="compositionally biased region" description="Polar residues" evidence="1">
    <location>
        <begin position="338"/>
        <end position="355"/>
    </location>
</feature>